<evidence type="ECO:0000313" key="2">
    <source>
        <dbReference type="EMBL" id="MBA4630003.1"/>
    </source>
</evidence>
<proteinExistence type="predicted"/>
<feature type="region of interest" description="Disordered" evidence="1">
    <location>
        <begin position="25"/>
        <end position="48"/>
    </location>
</feature>
<dbReference type="AlphaFoldDB" id="A0A7C9D2H9"/>
<accession>A0A7C9D2H9</accession>
<reference evidence="2" key="2">
    <citation type="submission" date="2020-07" db="EMBL/GenBank/DDBJ databases">
        <authorList>
            <person name="Vera ALvarez R."/>
            <person name="Arias-Moreno D.M."/>
            <person name="Jimenez-Jacinto V."/>
            <person name="Jimenez-Bremont J.F."/>
            <person name="Swaminathan K."/>
            <person name="Moose S.P."/>
            <person name="Guerrero-Gonzalez M.L."/>
            <person name="Marino-Ramirez L."/>
            <person name="Landsman D."/>
            <person name="Rodriguez-Kessler M."/>
            <person name="Delgado-Sanchez P."/>
        </authorList>
    </citation>
    <scope>NUCLEOTIDE SEQUENCE</scope>
    <source>
        <tissue evidence="2">Cladode</tissue>
    </source>
</reference>
<evidence type="ECO:0000256" key="1">
    <source>
        <dbReference type="SAM" id="MobiDB-lite"/>
    </source>
</evidence>
<sequence length="129" mass="14507">MSLFINCSGFAGMTKMKARDSNLKEKLGIDSSGPTRSLAGHARGSGATRTHDLHDPILLLHLVHIIWIRMSHHRIRPEKCRQGGAFLKDQRSTGNGRSLLRGLDLQLFGGWALPEERFFFIFEGAYLNF</sequence>
<dbReference type="EMBL" id="GISG01071558">
    <property type="protein sequence ID" value="MBA4630003.1"/>
    <property type="molecule type" value="Transcribed_RNA"/>
</dbReference>
<organism evidence="2">
    <name type="scientific">Opuntia streptacantha</name>
    <name type="common">Prickly pear cactus</name>
    <name type="synonym">Opuntia cardona</name>
    <dbReference type="NCBI Taxonomy" id="393608"/>
    <lineage>
        <taxon>Eukaryota</taxon>
        <taxon>Viridiplantae</taxon>
        <taxon>Streptophyta</taxon>
        <taxon>Embryophyta</taxon>
        <taxon>Tracheophyta</taxon>
        <taxon>Spermatophyta</taxon>
        <taxon>Magnoliopsida</taxon>
        <taxon>eudicotyledons</taxon>
        <taxon>Gunneridae</taxon>
        <taxon>Pentapetalae</taxon>
        <taxon>Caryophyllales</taxon>
        <taxon>Cactineae</taxon>
        <taxon>Cactaceae</taxon>
        <taxon>Opuntioideae</taxon>
        <taxon>Opuntia</taxon>
    </lineage>
</organism>
<name>A0A7C9D2H9_OPUST</name>
<reference evidence="2" key="1">
    <citation type="journal article" date="2013" name="J. Plant Res.">
        <title>Effect of fungi and light on seed germination of three Opuntia species from semiarid lands of central Mexico.</title>
        <authorList>
            <person name="Delgado-Sanchez P."/>
            <person name="Jimenez-Bremont J.F."/>
            <person name="Guerrero-Gonzalez Mde L."/>
            <person name="Flores J."/>
        </authorList>
    </citation>
    <scope>NUCLEOTIDE SEQUENCE</scope>
    <source>
        <tissue evidence="2">Cladode</tissue>
    </source>
</reference>
<protein>
    <submittedName>
        <fullName evidence="2">Uncharacterized protein</fullName>
    </submittedName>
</protein>